<gene>
    <name evidence="2" type="ORF">GXN76_12285</name>
</gene>
<evidence type="ECO:0000313" key="3">
    <source>
        <dbReference type="Proteomes" id="UP000503088"/>
    </source>
</evidence>
<reference evidence="2 3" key="1">
    <citation type="submission" date="2020-01" db="EMBL/GenBank/DDBJ databases">
        <authorList>
            <person name="Gulvik C.A."/>
            <person name="Batra D.G."/>
        </authorList>
    </citation>
    <scope>NUCLEOTIDE SEQUENCE [LARGE SCALE GENOMIC DNA]</scope>
    <source>
        <strain evidence="2 3">W9323</strain>
    </source>
</reference>
<dbReference type="Gene3D" id="1.10.150.650">
    <property type="match status" value="1"/>
</dbReference>
<dbReference type="CDD" id="cd07438">
    <property type="entry name" value="PHP_HisPPase_AMP"/>
    <property type="match status" value="1"/>
</dbReference>
<dbReference type="RefSeq" id="WP_173223576.1">
    <property type="nucleotide sequence ID" value="NZ_CP048104.1"/>
</dbReference>
<dbReference type="SMART" id="SM00481">
    <property type="entry name" value="POLIIIAc"/>
    <property type="match status" value="1"/>
</dbReference>
<dbReference type="EMBL" id="CP048104">
    <property type="protein sequence ID" value="QKG85172.1"/>
    <property type="molecule type" value="Genomic_DNA"/>
</dbReference>
<proteinExistence type="predicted"/>
<dbReference type="PANTHER" id="PTHR42924">
    <property type="entry name" value="EXONUCLEASE"/>
    <property type="match status" value="1"/>
</dbReference>
<evidence type="ECO:0000313" key="2">
    <source>
        <dbReference type="EMBL" id="QKG85172.1"/>
    </source>
</evidence>
<dbReference type="Pfam" id="PF02811">
    <property type="entry name" value="PHP"/>
    <property type="match status" value="1"/>
</dbReference>
<dbReference type="SUPFAM" id="SSF89550">
    <property type="entry name" value="PHP domain-like"/>
    <property type="match status" value="1"/>
</dbReference>
<keyword evidence="3" id="KW-1185">Reference proteome</keyword>
<dbReference type="PANTHER" id="PTHR42924:SF3">
    <property type="entry name" value="POLYMERASE_HISTIDINOL PHOSPHATASE N-TERMINAL DOMAIN-CONTAINING PROTEIN"/>
    <property type="match status" value="1"/>
</dbReference>
<feature type="domain" description="Polymerase/histidinol phosphatase N-terminal" evidence="1">
    <location>
        <begin position="12"/>
        <end position="77"/>
    </location>
</feature>
<dbReference type="InterPro" id="IPR004013">
    <property type="entry name" value="PHP_dom"/>
</dbReference>
<dbReference type="InterPro" id="IPR003141">
    <property type="entry name" value="Pol/His_phosphatase_N"/>
</dbReference>
<dbReference type="Proteomes" id="UP000503088">
    <property type="component" value="Chromosome"/>
</dbReference>
<dbReference type="Gene3D" id="3.20.20.140">
    <property type="entry name" value="Metal-dependent hydrolases"/>
    <property type="match status" value="1"/>
</dbReference>
<dbReference type="GO" id="GO:0004534">
    <property type="term" value="F:5'-3' RNA exonuclease activity"/>
    <property type="evidence" value="ECO:0007669"/>
    <property type="project" value="TreeGrafter"/>
</dbReference>
<dbReference type="GO" id="GO:0035312">
    <property type="term" value="F:5'-3' DNA exonuclease activity"/>
    <property type="evidence" value="ECO:0007669"/>
    <property type="project" value="TreeGrafter"/>
</dbReference>
<sequence>MHILNDLQPENFDLHIHTTASDGIYTPSEIVKKAKSVGLTTIAITDHDTLAGVEEAQHAGEQVGLQVWAGVEISTRYKGISVDILGYNMSDCLTLHQQLSTFRDARYSRALGIIQKCMDLGMPLTMDDVLEFSGTGVITRPHIAKALAQKGYVPDVQSAFDHYLGEGKPANVNKKELTPEEGIQWIQQTGGQAVLAHPVYIGNDEIVRELVQLGMNGIEVWHRSHTSLDSKRYLSIADEYQLKVTGGSDFHTDEHNLGCFGAPTQ</sequence>
<dbReference type="KEGG" id="kpul:GXN76_12285"/>
<dbReference type="AlphaFoldDB" id="A0A7D4BGM1"/>
<dbReference type="InterPro" id="IPR052018">
    <property type="entry name" value="PHP_domain"/>
</dbReference>
<organism evidence="2 3">
    <name type="scientific">Kroppenstedtia pulmonis</name>
    <dbReference type="NCBI Taxonomy" id="1380685"/>
    <lineage>
        <taxon>Bacteria</taxon>
        <taxon>Bacillati</taxon>
        <taxon>Bacillota</taxon>
        <taxon>Bacilli</taxon>
        <taxon>Bacillales</taxon>
        <taxon>Thermoactinomycetaceae</taxon>
        <taxon>Kroppenstedtia</taxon>
    </lineage>
</organism>
<accession>A0A7D4BGM1</accession>
<evidence type="ECO:0000259" key="1">
    <source>
        <dbReference type="SMART" id="SM00481"/>
    </source>
</evidence>
<dbReference type="InterPro" id="IPR016195">
    <property type="entry name" value="Pol/histidinol_Pase-like"/>
</dbReference>
<protein>
    <submittedName>
        <fullName evidence="2">PHP domain-containing protein</fullName>
    </submittedName>
</protein>
<name>A0A7D4BGM1_9BACL</name>